<organism evidence="2 3">
    <name type="scientific">Acer saccharum</name>
    <name type="common">Sugar maple</name>
    <dbReference type="NCBI Taxonomy" id="4024"/>
    <lineage>
        <taxon>Eukaryota</taxon>
        <taxon>Viridiplantae</taxon>
        <taxon>Streptophyta</taxon>
        <taxon>Embryophyta</taxon>
        <taxon>Tracheophyta</taxon>
        <taxon>Spermatophyta</taxon>
        <taxon>Magnoliopsida</taxon>
        <taxon>eudicotyledons</taxon>
        <taxon>Gunneridae</taxon>
        <taxon>Pentapetalae</taxon>
        <taxon>rosids</taxon>
        <taxon>malvids</taxon>
        <taxon>Sapindales</taxon>
        <taxon>Sapindaceae</taxon>
        <taxon>Hippocastanoideae</taxon>
        <taxon>Acereae</taxon>
        <taxon>Acer</taxon>
    </lineage>
</organism>
<evidence type="ECO:0000256" key="1">
    <source>
        <dbReference type="SAM" id="MobiDB-lite"/>
    </source>
</evidence>
<accession>A0AA39RIR1</accession>
<sequence>MGYFAPETESGPEDSDEANYDFEASSDGMDEDNLELSGPIIDKLNWLVQAFETSQISQAHMEDDSGEGDAEIGEEVQFDEEEGEANIGAEPIFDEVEEVQEEDVEVGEEPQFDEVETMEEDLVDIDTGALLMQQCLCAERQQFEEEDQAETGDELQLDGEEMANKDWVEGDVGPLLMVRPAVITIIDDVKPKIVEEKCYSAPKFDKEVVLGKGNTTKIGRGDTAEEQGTTMVERPVCFTPRAAFATITNVDEQVVDENLGIKTEKHPTPYRLVCSVYLSKIRG</sequence>
<feature type="compositionally biased region" description="Acidic residues" evidence="1">
    <location>
        <begin position="10"/>
        <end position="20"/>
    </location>
</feature>
<reference evidence="2" key="2">
    <citation type="submission" date="2023-06" db="EMBL/GenBank/DDBJ databases">
        <authorList>
            <person name="Swenson N.G."/>
            <person name="Wegrzyn J.L."/>
            <person name="Mcevoy S.L."/>
        </authorList>
    </citation>
    <scope>NUCLEOTIDE SEQUENCE</scope>
    <source>
        <strain evidence="2">NS2018</strain>
        <tissue evidence="2">Leaf</tissue>
    </source>
</reference>
<comment type="caution">
    <text evidence="2">The sequence shown here is derived from an EMBL/GenBank/DDBJ whole genome shotgun (WGS) entry which is preliminary data.</text>
</comment>
<reference evidence="2" key="1">
    <citation type="journal article" date="2022" name="Plant J.">
        <title>Strategies of tolerance reflected in two North American maple genomes.</title>
        <authorList>
            <person name="McEvoy S.L."/>
            <person name="Sezen U.U."/>
            <person name="Trouern-Trend A."/>
            <person name="McMahon S.M."/>
            <person name="Schaberg P.G."/>
            <person name="Yang J."/>
            <person name="Wegrzyn J.L."/>
            <person name="Swenson N.G."/>
        </authorList>
    </citation>
    <scope>NUCLEOTIDE SEQUENCE</scope>
    <source>
        <strain evidence="2">NS2018</strain>
    </source>
</reference>
<protein>
    <submittedName>
        <fullName evidence="2">Uncharacterized protein</fullName>
    </submittedName>
</protein>
<proteinExistence type="predicted"/>
<gene>
    <name evidence="2" type="ORF">LWI29_031519</name>
</gene>
<keyword evidence="3" id="KW-1185">Reference proteome</keyword>
<evidence type="ECO:0000313" key="2">
    <source>
        <dbReference type="EMBL" id="KAK0574958.1"/>
    </source>
</evidence>
<feature type="region of interest" description="Disordered" evidence="1">
    <location>
        <begin position="1"/>
        <end position="34"/>
    </location>
</feature>
<evidence type="ECO:0000313" key="3">
    <source>
        <dbReference type="Proteomes" id="UP001168877"/>
    </source>
</evidence>
<dbReference type="Proteomes" id="UP001168877">
    <property type="component" value="Unassembled WGS sequence"/>
</dbReference>
<name>A0AA39RIR1_ACESA</name>
<dbReference type="AlphaFoldDB" id="A0AA39RIR1"/>
<dbReference type="EMBL" id="JAUESC010000387">
    <property type="protein sequence ID" value="KAK0574958.1"/>
    <property type="molecule type" value="Genomic_DNA"/>
</dbReference>